<dbReference type="GO" id="GO:0071949">
    <property type="term" value="F:FAD binding"/>
    <property type="evidence" value="ECO:0007669"/>
    <property type="project" value="InterPro"/>
</dbReference>
<evidence type="ECO:0000259" key="1">
    <source>
        <dbReference type="PROSITE" id="PS51387"/>
    </source>
</evidence>
<dbReference type="InterPro" id="IPR036318">
    <property type="entry name" value="FAD-bd_PCMH-like_sf"/>
</dbReference>
<dbReference type="PANTHER" id="PTHR42659:SF9">
    <property type="entry name" value="XANTHINE DEHYDROGENASE FAD-BINDING SUBUNIT XDHB-RELATED"/>
    <property type="match status" value="1"/>
</dbReference>
<protein>
    <submittedName>
        <fullName evidence="2">FAD-binding molybdopterin dehydrogenase</fullName>
    </submittedName>
</protein>
<organism evidence="2 3">
    <name type="scientific">Streptomyces angustmyceticus</name>
    <dbReference type="NCBI Taxonomy" id="285578"/>
    <lineage>
        <taxon>Bacteria</taxon>
        <taxon>Bacillati</taxon>
        <taxon>Actinomycetota</taxon>
        <taxon>Actinomycetes</taxon>
        <taxon>Kitasatosporales</taxon>
        <taxon>Streptomycetaceae</taxon>
        <taxon>Streptomyces</taxon>
    </lineage>
</organism>
<dbReference type="PROSITE" id="PS51387">
    <property type="entry name" value="FAD_PCMH"/>
    <property type="match status" value="1"/>
</dbReference>
<dbReference type="Pfam" id="PF00941">
    <property type="entry name" value="FAD_binding_5"/>
    <property type="match status" value="1"/>
</dbReference>
<dbReference type="OrthoDB" id="3574189at2"/>
<gene>
    <name evidence="2" type="ORF">San01_22590</name>
</gene>
<dbReference type="InterPro" id="IPR016169">
    <property type="entry name" value="FAD-bd_PCMH_sub2"/>
</dbReference>
<dbReference type="AlphaFoldDB" id="A0A5J4LC50"/>
<dbReference type="EMBL" id="BLAG01000006">
    <property type="protein sequence ID" value="GES29772.1"/>
    <property type="molecule type" value="Genomic_DNA"/>
</dbReference>
<dbReference type="Proteomes" id="UP000325598">
    <property type="component" value="Unassembled WGS sequence"/>
</dbReference>
<keyword evidence="3" id="KW-1185">Reference proteome</keyword>
<reference evidence="2 3" key="1">
    <citation type="submission" date="2019-10" db="EMBL/GenBank/DDBJ databases">
        <title>Whole genome shotgun sequence of Streptomyces angustmyceticus NBRC 3934.</title>
        <authorList>
            <person name="Hosoyama A."/>
            <person name="Ichikawa N."/>
            <person name="Kimura A."/>
            <person name="Kitahashi Y."/>
            <person name="Komaki H."/>
            <person name="Uohara A."/>
        </authorList>
    </citation>
    <scope>NUCLEOTIDE SEQUENCE [LARGE SCALE GENOMIC DNA]</scope>
    <source>
        <strain evidence="2 3">NBRC 3934</strain>
    </source>
</reference>
<comment type="caution">
    <text evidence="2">The sequence shown here is derived from an EMBL/GenBank/DDBJ whole genome shotgun (WGS) entry which is preliminary data.</text>
</comment>
<name>A0A5J4LC50_9ACTN</name>
<evidence type="ECO:0000313" key="3">
    <source>
        <dbReference type="Proteomes" id="UP000325598"/>
    </source>
</evidence>
<dbReference type="InterPro" id="IPR016166">
    <property type="entry name" value="FAD-bd_PCMH"/>
</dbReference>
<dbReference type="GO" id="GO:0016491">
    <property type="term" value="F:oxidoreductase activity"/>
    <property type="evidence" value="ECO:0007669"/>
    <property type="project" value="InterPro"/>
</dbReference>
<accession>A0A5J4LC50</accession>
<evidence type="ECO:0000313" key="2">
    <source>
        <dbReference type="EMBL" id="GES29772.1"/>
    </source>
</evidence>
<dbReference type="InterPro" id="IPR002346">
    <property type="entry name" value="Mopterin_DH_FAD-bd"/>
</dbReference>
<dbReference type="InterPro" id="IPR051312">
    <property type="entry name" value="Diverse_Substr_Oxidored"/>
</dbReference>
<sequence>MDLNTVTDVVRRPSDRPGADWRPGDAWLAGGTWLFSVEQPDLRRLVDLTALGWESLVPGEAGLGIGATCAIRELYGHELPEEWSAGSLFRPSCEAFLSSFKVWSAATVGGNICLSLPAGPMITLTVALEARYELWAPDGSVRTVDALDFVTGDHRNILQPGEILRRIDIPAHALRKRAAHRRFSLTRLGRSTVFLIGTRTPGASDLLLTVTAGTTRPVRLAFDALPDARTLWRRIDALPAGLWFADPNGTPDHRRHLTHHFAEEIRRELMAGGPA</sequence>
<dbReference type="RefSeq" id="WP_086715630.1">
    <property type="nucleotide sequence ID" value="NZ_BLAG01000006.1"/>
</dbReference>
<dbReference type="PANTHER" id="PTHR42659">
    <property type="entry name" value="XANTHINE DEHYDROGENASE SUBUNIT C-RELATED"/>
    <property type="match status" value="1"/>
</dbReference>
<dbReference type="Gene3D" id="3.30.465.10">
    <property type="match status" value="1"/>
</dbReference>
<proteinExistence type="predicted"/>
<dbReference type="SUPFAM" id="SSF56176">
    <property type="entry name" value="FAD-binding/transporter-associated domain-like"/>
    <property type="match status" value="1"/>
</dbReference>
<feature type="domain" description="FAD-binding PCMH-type" evidence="1">
    <location>
        <begin position="1"/>
        <end position="174"/>
    </location>
</feature>
<dbReference type="GeneID" id="96753687"/>